<protein>
    <submittedName>
        <fullName evidence="1">Uncharacterized protein</fullName>
    </submittedName>
</protein>
<reference evidence="1" key="1">
    <citation type="submission" date="2014-11" db="EMBL/GenBank/DDBJ databases">
        <authorList>
            <person name="Amaro Gonzalez C."/>
        </authorList>
    </citation>
    <scope>NUCLEOTIDE SEQUENCE</scope>
</reference>
<dbReference type="EMBL" id="GBXM01057407">
    <property type="protein sequence ID" value="JAH51170.1"/>
    <property type="molecule type" value="Transcribed_RNA"/>
</dbReference>
<proteinExistence type="predicted"/>
<evidence type="ECO:0000313" key="1">
    <source>
        <dbReference type="EMBL" id="JAH51170.1"/>
    </source>
</evidence>
<reference evidence="1" key="2">
    <citation type="journal article" date="2015" name="Fish Shellfish Immunol.">
        <title>Early steps in the European eel (Anguilla anguilla)-Vibrio vulnificus interaction in the gills: Role of the RtxA13 toxin.</title>
        <authorList>
            <person name="Callol A."/>
            <person name="Pajuelo D."/>
            <person name="Ebbesson L."/>
            <person name="Teles M."/>
            <person name="MacKenzie S."/>
            <person name="Amaro C."/>
        </authorList>
    </citation>
    <scope>NUCLEOTIDE SEQUENCE</scope>
</reference>
<accession>A0A0E9TE30</accession>
<organism evidence="1">
    <name type="scientific">Anguilla anguilla</name>
    <name type="common">European freshwater eel</name>
    <name type="synonym">Muraena anguilla</name>
    <dbReference type="NCBI Taxonomy" id="7936"/>
    <lineage>
        <taxon>Eukaryota</taxon>
        <taxon>Metazoa</taxon>
        <taxon>Chordata</taxon>
        <taxon>Craniata</taxon>
        <taxon>Vertebrata</taxon>
        <taxon>Euteleostomi</taxon>
        <taxon>Actinopterygii</taxon>
        <taxon>Neopterygii</taxon>
        <taxon>Teleostei</taxon>
        <taxon>Anguilliformes</taxon>
        <taxon>Anguillidae</taxon>
        <taxon>Anguilla</taxon>
    </lineage>
</organism>
<dbReference type="AlphaFoldDB" id="A0A0E9TE30"/>
<sequence>MTNICQLMKTLWMYLSFFHLCRARSVSFLD</sequence>
<name>A0A0E9TE30_ANGAN</name>